<sequence length="137" mass="16630">MAEDEMVVLRAVRRWIEMNPKHRQIDRLFDRIRFHLFDIEQIAELWSDLKFVNLSSKFKDLCSQALAQSMVNKNKCLRRNRLDEMREIMSFSVFNWQFECQYYDSKTTQWIKLNIVRLNSSIKDSVRRSQVNLYTGE</sequence>
<organism evidence="1 2">
    <name type="scientific">Cichlidogyrus casuarinus</name>
    <dbReference type="NCBI Taxonomy" id="1844966"/>
    <lineage>
        <taxon>Eukaryota</taxon>
        <taxon>Metazoa</taxon>
        <taxon>Spiralia</taxon>
        <taxon>Lophotrochozoa</taxon>
        <taxon>Platyhelminthes</taxon>
        <taxon>Monogenea</taxon>
        <taxon>Monopisthocotylea</taxon>
        <taxon>Dactylogyridea</taxon>
        <taxon>Ancyrocephalidae</taxon>
        <taxon>Cichlidogyrus</taxon>
    </lineage>
</organism>
<evidence type="ECO:0000313" key="2">
    <source>
        <dbReference type="Proteomes" id="UP001626550"/>
    </source>
</evidence>
<dbReference type="Gene3D" id="1.25.40.420">
    <property type="match status" value="1"/>
</dbReference>
<reference evidence="1 2" key="1">
    <citation type="submission" date="2024-11" db="EMBL/GenBank/DDBJ databases">
        <title>Adaptive evolution of stress response genes in parasites aligns with host niche diversity.</title>
        <authorList>
            <person name="Hahn C."/>
            <person name="Resl P."/>
        </authorList>
    </citation>
    <scope>NUCLEOTIDE SEQUENCE [LARGE SCALE GENOMIC DNA]</scope>
    <source>
        <strain evidence="1">EGGRZ-B1_66</strain>
        <tissue evidence="1">Body</tissue>
    </source>
</reference>
<evidence type="ECO:0008006" key="3">
    <source>
        <dbReference type="Google" id="ProtNLM"/>
    </source>
</evidence>
<proteinExistence type="predicted"/>
<gene>
    <name evidence="1" type="ORF">Ciccas_010472</name>
</gene>
<name>A0ABD2PVN0_9PLAT</name>
<dbReference type="Proteomes" id="UP001626550">
    <property type="component" value="Unassembled WGS sequence"/>
</dbReference>
<dbReference type="EMBL" id="JBJKFK010002538">
    <property type="protein sequence ID" value="KAL3310957.1"/>
    <property type="molecule type" value="Genomic_DNA"/>
</dbReference>
<keyword evidence="2" id="KW-1185">Reference proteome</keyword>
<comment type="caution">
    <text evidence="1">The sequence shown here is derived from an EMBL/GenBank/DDBJ whole genome shotgun (WGS) entry which is preliminary data.</text>
</comment>
<evidence type="ECO:0000313" key="1">
    <source>
        <dbReference type="EMBL" id="KAL3310957.1"/>
    </source>
</evidence>
<accession>A0ABD2PVN0</accession>
<dbReference type="AlphaFoldDB" id="A0ABD2PVN0"/>
<protein>
    <recommendedName>
        <fullName evidence="3">BACK domain-containing protein</fullName>
    </recommendedName>
</protein>